<feature type="compositionally biased region" description="Basic and acidic residues" evidence="2">
    <location>
        <begin position="437"/>
        <end position="449"/>
    </location>
</feature>
<evidence type="ECO:0000256" key="2">
    <source>
        <dbReference type="SAM" id="MobiDB-lite"/>
    </source>
</evidence>
<feature type="region of interest" description="Disordered" evidence="2">
    <location>
        <begin position="27"/>
        <end position="54"/>
    </location>
</feature>
<accession>K8F568</accession>
<dbReference type="SMART" id="SM00531">
    <property type="entry name" value="TFIIE"/>
    <property type="match status" value="1"/>
</dbReference>
<dbReference type="PROSITE" id="PS51344">
    <property type="entry name" value="HTH_TFE_IIE"/>
    <property type="match status" value="1"/>
</dbReference>
<dbReference type="Proteomes" id="UP000198341">
    <property type="component" value="Chromosome 15"/>
</dbReference>
<dbReference type="InterPro" id="IPR039997">
    <property type="entry name" value="TFE"/>
</dbReference>
<dbReference type="InterPro" id="IPR013083">
    <property type="entry name" value="Znf_RING/FYVE/PHD"/>
</dbReference>
<feature type="compositionally biased region" description="Basic and acidic residues" evidence="2">
    <location>
        <begin position="411"/>
        <end position="429"/>
    </location>
</feature>
<reference evidence="4 5" key="1">
    <citation type="submission" date="2011-10" db="EMBL/GenBank/DDBJ databases">
        <authorList>
            <person name="Genoscope - CEA"/>
        </authorList>
    </citation>
    <scope>NUCLEOTIDE SEQUENCE [LARGE SCALE GENOMIC DNA]</scope>
    <source>
        <strain evidence="4 5">RCC 1105</strain>
    </source>
</reference>
<comment type="similarity">
    <text evidence="1">Belongs to the TFIIE alpha subunit family.</text>
</comment>
<dbReference type="KEGG" id="bpg:Bathy15g01490"/>
<feature type="compositionally biased region" description="Acidic residues" evidence="2">
    <location>
        <begin position="450"/>
        <end position="462"/>
    </location>
</feature>
<keyword evidence="5" id="KW-1185">Reference proteome</keyword>
<dbReference type="STRING" id="41875.K8F568"/>
<dbReference type="PANTHER" id="PTHR13097:SF7">
    <property type="entry name" value="GENERAL TRANSCRIPTION FACTOR IIE SUBUNIT 1"/>
    <property type="match status" value="1"/>
</dbReference>
<dbReference type="EMBL" id="FO082264">
    <property type="protein sequence ID" value="CCO19930.1"/>
    <property type="molecule type" value="Genomic_DNA"/>
</dbReference>
<dbReference type="RefSeq" id="XP_007508844.1">
    <property type="nucleotide sequence ID" value="XM_007508782.1"/>
</dbReference>
<feature type="domain" description="HTH TFE/IIEalpha-type" evidence="3">
    <location>
        <begin position="4"/>
        <end position="156"/>
    </location>
</feature>
<feature type="region of interest" description="Disordered" evidence="2">
    <location>
        <begin position="220"/>
        <end position="240"/>
    </location>
</feature>
<dbReference type="SUPFAM" id="SSF57783">
    <property type="entry name" value="Zinc beta-ribbon"/>
    <property type="match status" value="1"/>
</dbReference>
<dbReference type="InterPro" id="IPR017919">
    <property type="entry name" value="TFIIE/TFIIEa_HTH"/>
</dbReference>
<gene>
    <name evidence="4" type="ordered locus">Bathy15g01490</name>
</gene>
<dbReference type="GO" id="GO:0006367">
    <property type="term" value="P:transcription initiation at RNA polymerase II promoter"/>
    <property type="evidence" value="ECO:0007669"/>
    <property type="project" value="InterPro"/>
</dbReference>
<dbReference type="PANTHER" id="PTHR13097">
    <property type="entry name" value="TRANSCRIPTION INITIATION FACTOR IIE, ALPHA SUBUNIT"/>
    <property type="match status" value="1"/>
</dbReference>
<evidence type="ECO:0000256" key="1">
    <source>
        <dbReference type="ARBA" id="ARBA00008947"/>
    </source>
</evidence>
<dbReference type="Gene3D" id="3.30.40.10">
    <property type="entry name" value="Zinc/RING finger domain, C3HC4 (zinc finger)"/>
    <property type="match status" value="1"/>
</dbReference>
<evidence type="ECO:0000313" key="5">
    <source>
        <dbReference type="Proteomes" id="UP000198341"/>
    </source>
</evidence>
<dbReference type="InterPro" id="IPR002853">
    <property type="entry name" value="TFIIE_asu"/>
</dbReference>
<dbReference type="AlphaFoldDB" id="K8F568"/>
<dbReference type="GO" id="GO:0005673">
    <property type="term" value="C:transcription factor TFIIE complex"/>
    <property type="evidence" value="ECO:0007669"/>
    <property type="project" value="TreeGrafter"/>
</dbReference>
<dbReference type="eggNOG" id="KOG2593">
    <property type="taxonomic scope" value="Eukaryota"/>
</dbReference>
<organism evidence="4 5">
    <name type="scientific">Bathycoccus prasinos</name>
    <dbReference type="NCBI Taxonomy" id="41875"/>
    <lineage>
        <taxon>Eukaryota</taxon>
        <taxon>Viridiplantae</taxon>
        <taxon>Chlorophyta</taxon>
        <taxon>Mamiellophyceae</taxon>
        <taxon>Mamiellales</taxon>
        <taxon>Bathycoccaceae</taxon>
        <taxon>Bathycoccus</taxon>
    </lineage>
</organism>
<feature type="compositionally biased region" description="Basic and acidic residues" evidence="2">
    <location>
        <begin position="338"/>
        <end position="389"/>
    </location>
</feature>
<feature type="compositionally biased region" description="Basic and acidic residues" evidence="2">
    <location>
        <begin position="27"/>
        <end position="36"/>
    </location>
</feature>
<proteinExistence type="inferred from homology"/>
<feature type="region of interest" description="Disordered" evidence="2">
    <location>
        <begin position="335"/>
        <end position="391"/>
    </location>
</feature>
<feature type="region of interest" description="Disordered" evidence="2">
    <location>
        <begin position="406"/>
        <end position="462"/>
    </location>
</feature>
<protein>
    <recommendedName>
        <fullName evidence="3">HTH TFE/IIEalpha-type domain-containing protein</fullName>
    </recommendedName>
</protein>
<dbReference type="GeneID" id="19011392"/>
<name>K8F568_9CHLO</name>
<evidence type="ECO:0000313" key="4">
    <source>
        <dbReference type="EMBL" id="CCO19930.1"/>
    </source>
</evidence>
<feature type="compositionally biased region" description="Acidic residues" evidence="2">
    <location>
        <begin position="221"/>
        <end position="231"/>
    </location>
</feature>
<dbReference type="OrthoDB" id="361102at2759"/>
<evidence type="ECO:0000259" key="3">
    <source>
        <dbReference type="PROSITE" id="PS51344"/>
    </source>
</evidence>
<sequence length="462" mass="51692">MSEYRKLARLAARAIYKQTYALERKKASQRDFDSAKQHAKAGGGLGRPSSHFGRTQQEFPGVVEIVVDALTRRQWIREDDLAAALKLNPKQLRRVLRHLETLRVLKRSHVKERQALKEQRLVERAGMSEREASEAVEKKTASWCCLEYSRIVDTLRFGLKGVKAELERLLAGGTFEESYACKNKEECGKRFSALDTARLFDVKRGGFVCDTCGTDVVREGEENDDEEDGNDDQANASSGGIAKESKQALKLRMKKFSDQIAGIERQIAKCLRYPAPSFGTLQEYVVAKKRSKEAREAAAMGQAGGQGYWGSIGVARGTQAFEQRLEETTFEIQIGGENGDKTTNRGGDDGQEKKEMPEWITRELQVDEQGKDAKKRKIEGADAAEKEETTDAVQEQYAKALLAALQAQQRDTTEQAKAKVEDEREKEEGLVAAARQEGGDVEMKPAAGEKEEEEEEEEWEEA</sequence>